<feature type="region of interest" description="Disordered" evidence="1">
    <location>
        <begin position="361"/>
        <end position="510"/>
    </location>
</feature>
<dbReference type="AlphaFoldDB" id="A0AAN6ENC6"/>
<dbReference type="EMBL" id="JAJGCB010000030">
    <property type="protein sequence ID" value="KAJ8986862.1"/>
    <property type="molecule type" value="Genomic_DNA"/>
</dbReference>
<sequence length="621" mass="70435">MSGVEILGIAAGVVQLADLGARLSVNLYTFSRKVKDANKEIDSLCNDIAGTGAVLKTLGEQIKTDLDPRLFKNETIIQAQRLMNDCKGLYDEINEAIDRHGKDDDDSSADKGKSAEIPGPPGMRRLWTKVRWPFVQGKIKALKSRLGYLKAELMLMLQGLILVALARRHEDWDVMQEQHALVYELWTEQKKALALAQFHEDVDMLDRPAAVESQGLSPPTDFAAASSLAERPTSGVPVESMAPLRPMAAMTVVDYRPPSLPENLHDERAEQIFDHCRLVETLLKQVGDHNWRVTQDIRAKTGDKILQAHYMQWRRHFHHHDDTVKFKYFERFPNLEHYYYWQDQDRAFAAAEETKEMGRDTWVRGHQEREPEPAQLPRGSRQGVARSTPRFRHEYKSFSQNERPTNRSRDHMSREGADVDAPLQARVSPAPPSPDRRTTPQSERLPDEISLPNRTLGVQAGDMSEASRSSRTASAVSRGLHRERSVRDMDDRTTFPDEGPETQSDTSDYDAEGEALEHESLNMMEALEPESFNMMEALEPDSFNMMEARSRDISRDHLIQDLVSQTTFPNEGSEAESNTRGYGGDAAAGAKVEGGLKQQLKEYLQHYTTMTDEEWSYLEEL</sequence>
<dbReference type="PANTHER" id="PTHR36167">
    <property type="entry name" value="C2H2 FINGER DOMAIN TRANSCRIPTION FACTOR (EUROFUNG)-RELATED"/>
    <property type="match status" value="1"/>
</dbReference>
<dbReference type="GO" id="GO:0006355">
    <property type="term" value="P:regulation of DNA-templated transcription"/>
    <property type="evidence" value="ECO:0007669"/>
    <property type="project" value="InterPro"/>
</dbReference>
<feature type="compositionally biased region" description="Low complexity" evidence="1">
    <location>
        <begin position="464"/>
        <end position="478"/>
    </location>
</feature>
<protein>
    <recommendedName>
        <fullName evidence="4">Fungal N-terminal domain-containing protein</fullName>
    </recommendedName>
</protein>
<dbReference type="InterPro" id="IPR039327">
    <property type="entry name" value="CON7-like"/>
</dbReference>
<evidence type="ECO:0000313" key="2">
    <source>
        <dbReference type="EMBL" id="KAJ8986862.1"/>
    </source>
</evidence>
<feature type="compositionally biased region" description="Basic and acidic residues" evidence="1">
    <location>
        <begin position="100"/>
        <end position="114"/>
    </location>
</feature>
<evidence type="ECO:0008006" key="4">
    <source>
        <dbReference type="Google" id="ProtNLM"/>
    </source>
</evidence>
<feature type="compositionally biased region" description="Basic and acidic residues" evidence="1">
    <location>
        <begin position="361"/>
        <end position="372"/>
    </location>
</feature>
<feature type="region of interest" description="Disordered" evidence="1">
    <location>
        <begin position="568"/>
        <end position="588"/>
    </location>
</feature>
<accession>A0AAN6ENC6</accession>
<evidence type="ECO:0000313" key="3">
    <source>
        <dbReference type="Proteomes" id="UP001161757"/>
    </source>
</evidence>
<evidence type="ECO:0000256" key="1">
    <source>
        <dbReference type="SAM" id="MobiDB-lite"/>
    </source>
</evidence>
<feature type="compositionally biased region" description="Basic and acidic residues" evidence="1">
    <location>
        <begin position="404"/>
        <end position="417"/>
    </location>
</feature>
<gene>
    <name evidence="2" type="ORF">HRR80_008990</name>
</gene>
<feature type="compositionally biased region" description="Polar residues" evidence="1">
    <location>
        <begin position="568"/>
        <end position="580"/>
    </location>
</feature>
<feature type="compositionally biased region" description="Basic and acidic residues" evidence="1">
    <location>
        <begin position="480"/>
        <end position="495"/>
    </location>
</feature>
<proteinExistence type="predicted"/>
<comment type="caution">
    <text evidence="2">The sequence shown here is derived from an EMBL/GenBank/DDBJ whole genome shotgun (WGS) entry which is preliminary data.</text>
</comment>
<organism evidence="2 3">
    <name type="scientific">Exophiala dermatitidis</name>
    <name type="common">Black yeast-like fungus</name>
    <name type="synonym">Wangiella dermatitidis</name>
    <dbReference type="NCBI Taxonomy" id="5970"/>
    <lineage>
        <taxon>Eukaryota</taxon>
        <taxon>Fungi</taxon>
        <taxon>Dikarya</taxon>
        <taxon>Ascomycota</taxon>
        <taxon>Pezizomycotina</taxon>
        <taxon>Eurotiomycetes</taxon>
        <taxon>Chaetothyriomycetidae</taxon>
        <taxon>Chaetothyriales</taxon>
        <taxon>Herpotrichiellaceae</taxon>
        <taxon>Exophiala</taxon>
    </lineage>
</organism>
<reference evidence="2" key="1">
    <citation type="submission" date="2023-01" db="EMBL/GenBank/DDBJ databases">
        <title>Exophiala dermititidis isolated from Cystic Fibrosis Patient.</title>
        <authorList>
            <person name="Kurbessoian T."/>
            <person name="Crocker A."/>
            <person name="Murante D."/>
            <person name="Hogan D.A."/>
            <person name="Stajich J.E."/>
        </authorList>
    </citation>
    <scope>NUCLEOTIDE SEQUENCE</scope>
    <source>
        <strain evidence="2">Ex8</strain>
    </source>
</reference>
<dbReference type="PANTHER" id="PTHR36167:SF4">
    <property type="entry name" value="FUNGAL N-TERMINAL DOMAIN-CONTAINING PROTEIN"/>
    <property type="match status" value="1"/>
</dbReference>
<name>A0AAN6ENC6_EXODE</name>
<dbReference type="Proteomes" id="UP001161757">
    <property type="component" value="Unassembled WGS sequence"/>
</dbReference>
<feature type="region of interest" description="Disordered" evidence="1">
    <location>
        <begin position="100"/>
        <end position="122"/>
    </location>
</feature>